<accession>A0A015K4A9</accession>
<dbReference type="EMBL" id="JEMT01011999">
    <property type="protein sequence ID" value="EXX76597.1"/>
    <property type="molecule type" value="Genomic_DNA"/>
</dbReference>
<evidence type="ECO:0000313" key="3">
    <source>
        <dbReference type="Proteomes" id="UP000022910"/>
    </source>
</evidence>
<comment type="caution">
    <text evidence="2">The sequence shown here is derived from an EMBL/GenBank/DDBJ whole genome shotgun (WGS) entry which is preliminary data.</text>
</comment>
<dbReference type="Proteomes" id="UP000022910">
    <property type="component" value="Unassembled WGS sequence"/>
</dbReference>
<dbReference type="HOGENOM" id="CLU_2513829_0_0_1"/>
<proteinExistence type="predicted"/>
<gene>
    <name evidence="2" type="ORF">RirG_031680</name>
</gene>
<organism evidence="2 3">
    <name type="scientific">Rhizophagus irregularis (strain DAOM 197198w)</name>
    <name type="common">Glomus intraradices</name>
    <dbReference type="NCBI Taxonomy" id="1432141"/>
    <lineage>
        <taxon>Eukaryota</taxon>
        <taxon>Fungi</taxon>
        <taxon>Fungi incertae sedis</taxon>
        <taxon>Mucoromycota</taxon>
        <taxon>Glomeromycotina</taxon>
        <taxon>Glomeromycetes</taxon>
        <taxon>Glomerales</taxon>
        <taxon>Glomeraceae</taxon>
        <taxon>Rhizophagus</taxon>
    </lineage>
</organism>
<name>A0A015K4A9_RHIIW</name>
<sequence>MVPGVDRMRVALLIEDVGRTRDHNRGKGLGCAQKEQNVVESAREGRAKVCKKKSIKNVPGMKNDAEDVEKMSRRQERSETRASWR</sequence>
<feature type="region of interest" description="Disordered" evidence="1">
    <location>
        <begin position="54"/>
        <end position="85"/>
    </location>
</feature>
<feature type="compositionally biased region" description="Basic and acidic residues" evidence="1">
    <location>
        <begin position="63"/>
        <end position="85"/>
    </location>
</feature>
<dbReference type="AlphaFoldDB" id="A0A015K4A9"/>
<keyword evidence="3" id="KW-1185">Reference proteome</keyword>
<evidence type="ECO:0000313" key="2">
    <source>
        <dbReference type="EMBL" id="EXX76597.1"/>
    </source>
</evidence>
<reference evidence="2 3" key="1">
    <citation type="submission" date="2014-02" db="EMBL/GenBank/DDBJ databases">
        <title>Single nucleus genome sequencing reveals high similarity among nuclei of an endomycorrhizal fungus.</title>
        <authorList>
            <person name="Lin K."/>
            <person name="Geurts R."/>
            <person name="Zhang Z."/>
            <person name="Limpens E."/>
            <person name="Saunders D.G."/>
            <person name="Mu D."/>
            <person name="Pang E."/>
            <person name="Cao H."/>
            <person name="Cha H."/>
            <person name="Lin T."/>
            <person name="Zhou Q."/>
            <person name="Shang Y."/>
            <person name="Li Y."/>
            <person name="Ivanov S."/>
            <person name="Sharma T."/>
            <person name="Velzen R.V."/>
            <person name="Ruijter N.D."/>
            <person name="Aanen D.K."/>
            <person name="Win J."/>
            <person name="Kamoun S."/>
            <person name="Bisseling T."/>
            <person name="Huang S."/>
        </authorList>
    </citation>
    <scope>NUCLEOTIDE SEQUENCE [LARGE SCALE GENOMIC DNA]</scope>
    <source>
        <strain evidence="3">DAOM197198w</strain>
    </source>
</reference>
<protein>
    <submittedName>
        <fullName evidence="2">Uncharacterized protein</fullName>
    </submittedName>
</protein>
<evidence type="ECO:0000256" key="1">
    <source>
        <dbReference type="SAM" id="MobiDB-lite"/>
    </source>
</evidence>